<dbReference type="FunCoup" id="R7V2Q7">
    <property type="interactions" value="205"/>
</dbReference>
<keyword evidence="2 5" id="KW-0812">Transmembrane</keyword>
<feature type="transmembrane region" description="Helical" evidence="5">
    <location>
        <begin position="6"/>
        <end position="26"/>
    </location>
</feature>
<feature type="transmembrane region" description="Helical" evidence="5">
    <location>
        <begin position="201"/>
        <end position="220"/>
    </location>
</feature>
<dbReference type="Proteomes" id="UP000014760">
    <property type="component" value="Unassembled WGS sequence"/>
</dbReference>
<reference evidence="6 8" key="2">
    <citation type="journal article" date="2013" name="Nature">
        <title>Insights into bilaterian evolution from three spiralian genomes.</title>
        <authorList>
            <person name="Simakov O."/>
            <person name="Marletaz F."/>
            <person name="Cho S.J."/>
            <person name="Edsinger-Gonzales E."/>
            <person name="Havlak P."/>
            <person name="Hellsten U."/>
            <person name="Kuo D.H."/>
            <person name="Larsson T."/>
            <person name="Lv J."/>
            <person name="Arendt D."/>
            <person name="Savage R."/>
            <person name="Osoegawa K."/>
            <person name="de Jong P."/>
            <person name="Grimwood J."/>
            <person name="Chapman J.A."/>
            <person name="Shapiro H."/>
            <person name="Aerts A."/>
            <person name="Otillar R.P."/>
            <person name="Terry A.Y."/>
            <person name="Boore J.L."/>
            <person name="Grigoriev I.V."/>
            <person name="Lindberg D.R."/>
            <person name="Seaver E.C."/>
            <person name="Weisblat D.A."/>
            <person name="Putnam N.H."/>
            <person name="Rokhsar D.S."/>
        </authorList>
    </citation>
    <scope>NUCLEOTIDE SEQUENCE</scope>
    <source>
        <strain evidence="6 8">I ESC-2004</strain>
    </source>
</reference>
<keyword evidence="3 5" id="KW-1133">Transmembrane helix</keyword>
<evidence type="ECO:0000256" key="1">
    <source>
        <dbReference type="ARBA" id="ARBA00004141"/>
    </source>
</evidence>
<dbReference type="InterPro" id="IPR003689">
    <property type="entry name" value="ZIP"/>
</dbReference>
<reference evidence="8" key="1">
    <citation type="submission" date="2012-12" db="EMBL/GenBank/DDBJ databases">
        <authorList>
            <person name="Hellsten U."/>
            <person name="Grimwood J."/>
            <person name="Chapman J.A."/>
            <person name="Shapiro H."/>
            <person name="Aerts A."/>
            <person name="Otillar R.P."/>
            <person name="Terry A.Y."/>
            <person name="Boore J.L."/>
            <person name="Simakov O."/>
            <person name="Marletaz F."/>
            <person name="Cho S.-J."/>
            <person name="Edsinger-Gonzales E."/>
            <person name="Havlak P."/>
            <person name="Kuo D.-H."/>
            <person name="Larsson T."/>
            <person name="Lv J."/>
            <person name="Arendt D."/>
            <person name="Savage R."/>
            <person name="Osoegawa K."/>
            <person name="de Jong P."/>
            <person name="Lindberg D.R."/>
            <person name="Seaver E.C."/>
            <person name="Weisblat D.A."/>
            <person name="Putnam N.H."/>
            <person name="Grigoriev I.V."/>
            <person name="Rokhsar D.S."/>
        </authorList>
    </citation>
    <scope>NUCLEOTIDE SEQUENCE</scope>
    <source>
        <strain evidence="8">I ESC-2004</strain>
    </source>
</reference>
<dbReference type="PANTHER" id="PTHR11040:SF140">
    <property type="entry name" value="ZRT (ZRT), IRT- (IRT-) LIKE PROTEIN TRANSPORTER"/>
    <property type="match status" value="1"/>
</dbReference>
<feature type="transmembrane region" description="Helical" evidence="5">
    <location>
        <begin position="86"/>
        <end position="108"/>
    </location>
</feature>
<dbReference type="EMBL" id="AMQN01005292">
    <property type="status" value="NOT_ANNOTATED_CDS"/>
    <property type="molecule type" value="Genomic_DNA"/>
</dbReference>
<dbReference type="OrthoDB" id="448280at2759"/>
<evidence type="ECO:0000256" key="2">
    <source>
        <dbReference type="ARBA" id="ARBA00022692"/>
    </source>
</evidence>
<accession>R7V2Q7</accession>
<keyword evidence="4 5" id="KW-0472">Membrane</keyword>
<dbReference type="AlphaFoldDB" id="R7V2Q7"/>
<evidence type="ECO:0008006" key="9">
    <source>
        <dbReference type="Google" id="ProtNLM"/>
    </source>
</evidence>
<gene>
    <name evidence="6" type="ORF">CAPTEDRAFT_186513</name>
</gene>
<feature type="transmembrane region" description="Helical" evidence="5">
    <location>
        <begin position="303"/>
        <end position="320"/>
    </location>
</feature>
<dbReference type="OMA" id="IFFEIVA"/>
<dbReference type="GO" id="GO:0005886">
    <property type="term" value="C:plasma membrane"/>
    <property type="evidence" value="ECO:0007669"/>
    <property type="project" value="TreeGrafter"/>
</dbReference>
<reference evidence="7" key="3">
    <citation type="submission" date="2015-06" db="UniProtKB">
        <authorList>
            <consortium name="EnsemblMetazoa"/>
        </authorList>
    </citation>
    <scope>IDENTIFICATION</scope>
</reference>
<feature type="transmembrane region" description="Helical" evidence="5">
    <location>
        <begin position="232"/>
        <end position="254"/>
    </location>
</feature>
<protein>
    <recommendedName>
        <fullName evidence="9">Zinc/iron permease</fullName>
    </recommendedName>
</protein>
<keyword evidence="8" id="KW-1185">Reference proteome</keyword>
<feature type="transmembrane region" description="Helical" evidence="5">
    <location>
        <begin position="266"/>
        <end position="291"/>
    </location>
</feature>
<feature type="transmembrane region" description="Helical" evidence="5">
    <location>
        <begin position="176"/>
        <end position="195"/>
    </location>
</feature>
<evidence type="ECO:0000313" key="8">
    <source>
        <dbReference type="Proteomes" id="UP000014760"/>
    </source>
</evidence>
<feature type="transmembrane region" description="Helical" evidence="5">
    <location>
        <begin position="38"/>
        <end position="58"/>
    </location>
</feature>
<name>R7V2Q7_CAPTE</name>
<evidence type="ECO:0000256" key="4">
    <source>
        <dbReference type="ARBA" id="ARBA00023136"/>
    </source>
</evidence>
<evidence type="ECO:0000313" key="7">
    <source>
        <dbReference type="EnsemblMetazoa" id="CapteP186513"/>
    </source>
</evidence>
<evidence type="ECO:0000256" key="5">
    <source>
        <dbReference type="SAM" id="Phobius"/>
    </source>
</evidence>
<evidence type="ECO:0000256" key="3">
    <source>
        <dbReference type="ARBA" id="ARBA00022989"/>
    </source>
</evidence>
<dbReference type="GO" id="GO:0005385">
    <property type="term" value="F:zinc ion transmembrane transporter activity"/>
    <property type="evidence" value="ECO:0007669"/>
    <property type="project" value="TreeGrafter"/>
</dbReference>
<dbReference type="EnsemblMetazoa" id="CapteT186513">
    <property type="protein sequence ID" value="CapteP186513"/>
    <property type="gene ID" value="CapteG186513"/>
</dbReference>
<proteinExistence type="predicted"/>
<sequence length="342" mass="37780">MERWEAKVVCMAIMYLVIFFCMLLPIKLKKLIEQRENGHVIVSVLRCFAGGIFLGTVLTHMLPEVNFLIKPAFLEPNNIDYPLGEAFVISGFFLVCFFERIVIAIDGWNVTRKAKRKQASRCDVYLDGADCCYDNHNFQGMEMAVTTADKEPEASIPPQSESVEVTGRDLSEVRSLIFYMALSFECIFDGLGVGLQFTAHGTWNMCMAVIAHEFIIAFCIGMELLKYHPPKVIWVASFCYAIIPTIGCSVGMILTEINLDIHQDVLATTSGLLIAIAAGIFLSCTFIGMLGEELIEEGTFPKLFAAITGCGMMAGLALIVPHETAKVAMEHTTTDPFTTPAL</sequence>
<organism evidence="6">
    <name type="scientific">Capitella teleta</name>
    <name type="common">Polychaete worm</name>
    <dbReference type="NCBI Taxonomy" id="283909"/>
    <lineage>
        <taxon>Eukaryota</taxon>
        <taxon>Metazoa</taxon>
        <taxon>Spiralia</taxon>
        <taxon>Lophotrochozoa</taxon>
        <taxon>Annelida</taxon>
        <taxon>Polychaeta</taxon>
        <taxon>Sedentaria</taxon>
        <taxon>Scolecida</taxon>
        <taxon>Capitellidae</taxon>
        <taxon>Capitella</taxon>
    </lineage>
</organism>
<dbReference type="PANTHER" id="PTHR11040">
    <property type="entry name" value="ZINC/IRON TRANSPORTER"/>
    <property type="match status" value="1"/>
</dbReference>
<dbReference type="EMBL" id="KB295624">
    <property type="protein sequence ID" value="ELU12829.1"/>
    <property type="molecule type" value="Genomic_DNA"/>
</dbReference>
<comment type="subcellular location">
    <subcellularLocation>
        <location evidence="1">Membrane</location>
        <topology evidence="1">Multi-pass membrane protein</topology>
    </subcellularLocation>
</comment>
<dbReference type="STRING" id="283909.R7V2Q7"/>
<evidence type="ECO:0000313" key="6">
    <source>
        <dbReference type="EMBL" id="ELU12829.1"/>
    </source>
</evidence>
<dbReference type="Pfam" id="PF02535">
    <property type="entry name" value="Zip"/>
    <property type="match status" value="1"/>
</dbReference>
<dbReference type="HOGENOM" id="CLU_040462_1_2_1"/>